<dbReference type="GO" id="GO:0006633">
    <property type="term" value="P:fatty acid biosynthetic process"/>
    <property type="evidence" value="ECO:0007669"/>
    <property type="project" value="InterPro"/>
</dbReference>
<dbReference type="Pfam" id="PF02801">
    <property type="entry name" value="Ketoacyl-synt_C"/>
    <property type="match status" value="1"/>
</dbReference>
<dbReference type="PROSITE" id="PS52004">
    <property type="entry name" value="KS3_2"/>
    <property type="match status" value="1"/>
</dbReference>
<sequence length="368" mass="37130">MSATVITGLGLVTPFGRGLDVFWTALRAGRSALAPPRRFAAPPHEGEAVGEVPTDAVAGVPRKQAYLDAAVVEALSSAGLARLPESAVVVLTGQAPGHEAGFGADWAEFVGPPVQPHEAGNTALLTHACASAVFGLGFARDVIDAGLADVVLVAGGTALNHYEYASMRAVRAISTTPARPFDRGRSGISLGEGGGAIVLEAEDHAARRGAATDLVVAGTCCRVGTGKPTASDPALIQDCVEAALADAGLDRLDHVHAHATGTTQGDSAELTALEAVAAGLGLHDLPVSSHKGAIGHLLHTSGFPAIAAAAMALRIGEAPPTAGLTDPEPTRRLRLAPGAIPTTGRRVAAVTSFGFGSNNGTAVLTREH</sequence>
<name>A0A918AV81_9PSEU</name>
<evidence type="ECO:0000259" key="4">
    <source>
        <dbReference type="PROSITE" id="PS52004"/>
    </source>
</evidence>
<dbReference type="EMBL" id="BMRG01000019">
    <property type="protein sequence ID" value="GGP79867.1"/>
    <property type="molecule type" value="Genomic_DNA"/>
</dbReference>
<evidence type="ECO:0000256" key="3">
    <source>
        <dbReference type="RuleBase" id="RU003694"/>
    </source>
</evidence>
<dbReference type="InterPro" id="IPR014031">
    <property type="entry name" value="Ketoacyl_synth_C"/>
</dbReference>
<dbReference type="SUPFAM" id="SSF53901">
    <property type="entry name" value="Thiolase-like"/>
    <property type="match status" value="2"/>
</dbReference>
<dbReference type="SMART" id="SM00825">
    <property type="entry name" value="PKS_KS"/>
    <property type="match status" value="1"/>
</dbReference>
<evidence type="ECO:0000256" key="2">
    <source>
        <dbReference type="ARBA" id="ARBA00022679"/>
    </source>
</evidence>
<dbReference type="Pfam" id="PF00109">
    <property type="entry name" value="ketoacyl-synt"/>
    <property type="match status" value="1"/>
</dbReference>
<dbReference type="GO" id="GO:0004315">
    <property type="term" value="F:3-oxoacyl-[acyl-carrier-protein] synthase activity"/>
    <property type="evidence" value="ECO:0007669"/>
    <property type="project" value="InterPro"/>
</dbReference>
<dbReference type="InterPro" id="IPR016039">
    <property type="entry name" value="Thiolase-like"/>
</dbReference>
<dbReference type="Gene3D" id="3.40.47.10">
    <property type="match status" value="2"/>
</dbReference>
<dbReference type="InterPro" id="IPR020841">
    <property type="entry name" value="PKS_Beta-ketoAc_synthase_dom"/>
</dbReference>
<dbReference type="PANTHER" id="PTHR11712">
    <property type="entry name" value="POLYKETIDE SYNTHASE-RELATED"/>
    <property type="match status" value="1"/>
</dbReference>
<comment type="caution">
    <text evidence="5">The sequence shown here is derived from an EMBL/GenBank/DDBJ whole genome shotgun (WGS) entry which is preliminary data.</text>
</comment>
<reference evidence="5" key="2">
    <citation type="submission" date="2020-09" db="EMBL/GenBank/DDBJ databases">
        <authorList>
            <person name="Sun Q."/>
            <person name="Ohkuma M."/>
        </authorList>
    </citation>
    <scope>NUCLEOTIDE SEQUENCE</scope>
    <source>
        <strain evidence="5">JCM 3313</strain>
    </source>
</reference>
<protein>
    <submittedName>
        <fullName evidence="5">3-oxoacyl-ACP synthase</fullName>
    </submittedName>
</protein>
<dbReference type="RefSeq" id="WP_189226888.1">
    <property type="nucleotide sequence ID" value="NZ_BMRG01000019.1"/>
</dbReference>
<reference evidence="5" key="1">
    <citation type="journal article" date="2014" name="Int. J. Syst. Evol. Microbiol.">
        <title>Complete genome sequence of Corynebacterium casei LMG S-19264T (=DSM 44701T), isolated from a smear-ripened cheese.</title>
        <authorList>
            <consortium name="US DOE Joint Genome Institute (JGI-PGF)"/>
            <person name="Walter F."/>
            <person name="Albersmeier A."/>
            <person name="Kalinowski J."/>
            <person name="Ruckert C."/>
        </authorList>
    </citation>
    <scope>NUCLEOTIDE SEQUENCE</scope>
    <source>
        <strain evidence="5">JCM 3313</strain>
    </source>
</reference>
<dbReference type="Proteomes" id="UP000639606">
    <property type="component" value="Unassembled WGS sequence"/>
</dbReference>
<proteinExistence type="inferred from homology"/>
<dbReference type="PANTHER" id="PTHR11712:SF336">
    <property type="entry name" value="3-OXOACYL-[ACYL-CARRIER-PROTEIN] SYNTHASE, MITOCHONDRIAL"/>
    <property type="match status" value="1"/>
</dbReference>
<evidence type="ECO:0000313" key="6">
    <source>
        <dbReference type="Proteomes" id="UP000639606"/>
    </source>
</evidence>
<keyword evidence="2 3" id="KW-0808">Transferase</keyword>
<dbReference type="InterPro" id="IPR014030">
    <property type="entry name" value="Ketoacyl_synth_N"/>
</dbReference>
<keyword evidence="6" id="KW-1185">Reference proteome</keyword>
<dbReference type="InterPro" id="IPR018201">
    <property type="entry name" value="Ketoacyl_synth_AS"/>
</dbReference>
<evidence type="ECO:0000256" key="1">
    <source>
        <dbReference type="ARBA" id="ARBA00008467"/>
    </source>
</evidence>
<evidence type="ECO:0000313" key="5">
    <source>
        <dbReference type="EMBL" id="GGP79867.1"/>
    </source>
</evidence>
<organism evidence="5 6">
    <name type="scientific">Saccharothrix coeruleofusca</name>
    <dbReference type="NCBI Taxonomy" id="33919"/>
    <lineage>
        <taxon>Bacteria</taxon>
        <taxon>Bacillati</taxon>
        <taxon>Actinomycetota</taxon>
        <taxon>Actinomycetes</taxon>
        <taxon>Pseudonocardiales</taxon>
        <taxon>Pseudonocardiaceae</taxon>
        <taxon>Saccharothrix</taxon>
    </lineage>
</organism>
<comment type="similarity">
    <text evidence="1 3">Belongs to the thiolase-like superfamily. Beta-ketoacyl-ACP synthases family.</text>
</comment>
<feature type="domain" description="Ketosynthase family 3 (KS3)" evidence="4">
    <location>
        <begin position="1"/>
        <end position="366"/>
    </location>
</feature>
<dbReference type="AlphaFoldDB" id="A0A918AV81"/>
<gene>
    <name evidence="5" type="primary">fabF</name>
    <name evidence="5" type="ORF">GCM10010185_62240</name>
</gene>
<dbReference type="PROSITE" id="PS00606">
    <property type="entry name" value="KS3_1"/>
    <property type="match status" value="1"/>
</dbReference>
<dbReference type="InterPro" id="IPR000794">
    <property type="entry name" value="Beta-ketoacyl_synthase"/>
</dbReference>
<accession>A0A918AV81</accession>